<organism evidence="2 3">
    <name type="scientific">Maudiozyma humilis</name>
    <name type="common">Sour dough yeast</name>
    <name type="synonym">Kazachstania humilis</name>
    <dbReference type="NCBI Taxonomy" id="51915"/>
    <lineage>
        <taxon>Eukaryota</taxon>
        <taxon>Fungi</taxon>
        <taxon>Dikarya</taxon>
        <taxon>Ascomycota</taxon>
        <taxon>Saccharomycotina</taxon>
        <taxon>Saccharomycetes</taxon>
        <taxon>Saccharomycetales</taxon>
        <taxon>Saccharomycetaceae</taxon>
        <taxon>Maudiozyma</taxon>
    </lineage>
</organism>
<dbReference type="AlphaFoldDB" id="A0AAV5RVB9"/>
<protein>
    <submittedName>
        <fullName evidence="2">Lmo1 protein</fullName>
    </submittedName>
</protein>
<proteinExistence type="predicted"/>
<reference evidence="2 3" key="1">
    <citation type="journal article" date="2023" name="Elife">
        <title>Identification of key yeast species and microbe-microbe interactions impacting larval growth of Drosophila in the wild.</title>
        <authorList>
            <person name="Mure A."/>
            <person name="Sugiura Y."/>
            <person name="Maeda R."/>
            <person name="Honda K."/>
            <person name="Sakurai N."/>
            <person name="Takahashi Y."/>
            <person name="Watada M."/>
            <person name="Katoh T."/>
            <person name="Gotoh A."/>
            <person name="Gotoh Y."/>
            <person name="Taniguchi I."/>
            <person name="Nakamura K."/>
            <person name="Hayashi T."/>
            <person name="Katayama T."/>
            <person name="Uemura T."/>
            <person name="Hattori Y."/>
        </authorList>
    </citation>
    <scope>NUCLEOTIDE SEQUENCE [LARGE SCALE GENOMIC DNA]</scope>
    <source>
        <strain evidence="2 3">KH-74</strain>
    </source>
</reference>
<evidence type="ECO:0000313" key="2">
    <source>
        <dbReference type="EMBL" id="GMM55509.1"/>
    </source>
</evidence>
<keyword evidence="3" id="KW-1185">Reference proteome</keyword>
<dbReference type="EMBL" id="BTGD01000005">
    <property type="protein sequence ID" value="GMM55509.1"/>
    <property type="molecule type" value="Genomic_DNA"/>
</dbReference>
<evidence type="ECO:0000313" key="3">
    <source>
        <dbReference type="Proteomes" id="UP001377567"/>
    </source>
</evidence>
<gene>
    <name evidence="2" type="ORF">DAKH74_021250</name>
</gene>
<feature type="domain" description="PH" evidence="1">
    <location>
        <begin position="456"/>
        <end position="604"/>
    </location>
</feature>
<dbReference type="Proteomes" id="UP001377567">
    <property type="component" value="Unassembled WGS sequence"/>
</dbReference>
<evidence type="ECO:0000259" key="1">
    <source>
        <dbReference type="Pfam" id="PF16457"/>
    </source>
</evidence>
<accession>A0AAV5RVB9</accession>
<dbReference type="InterPro" id="IPR001849">
    <property type="entry name" value="PH_domain"/>
</dbReference>
<dbReference type="Pfam" id="PF16457">
    <property type="entry name" value="PH_12"/>
    <property type="match status" value="1"/>
</dbReference>
<comment type="caution">
    <text evidence="2">The sequence shown here is derived from an EMBL/GenBank/DDBJ whole genome shotgun (WGS) entry which is preliminary data.</text>
</comment>
<name>A0AAV5RVB9_MAUHU</name>
<sequence>MSGEDIDKSDSSEVTDIKEVIRLIQSKKLLPFEYDKLSEGDSEKCESTLIKIDADNILPDCKDALVAFILCCDPRYLFEHTLVDKAFLRILKAIIPHCHFTAIVTAFRYIFNQFLKDMSEYKEQFLQFLEYLNDEHLLLKISMYYLETLAIDDPKMTDCLEFLELYLTTISTLKDYSAMRLSTLISELYFEMIRCKFTIVITQLLLQSDIDDARHAVIQAIVKHKLDISNFLAEITLGESPFMRDQLNATIEQSFDGDEDLKKKLDSIENLVIDPSEMNLLQVLDVVVFLKEPDLSFKRIFIEHLLFGGNPFPFYKAVSRISDELHEFFIVHQEELREKPYLISFIMNKESFLESIMKVQLKVWIESGASTKEDMESLFRLIPVILDELDTLLQRIYGAIPLDEIPDIVNNFIRSIDYRKGRGFQLDLLRESQLRKWDNQMVEFDSILSSQVQDFVKNQRLLQFQKGIWVYSQNPTDTITRTPRLYFTAVSDNQSTLLAREFEAKTEDDPIVEGMEIVYNSPTQAQSLQQSKTIVIPLKCIFFFESRDISVKSASSSSTRLINLGQNNGYTKVKLLDKSRKRLLKVYLDTEEKKSIWLDGLQLLSPLDKKDGLSTETKEQLQNLVSLRKDVQLVNLSTMVDLDANVDVDNEDAEYYDLDTLISLPNHSYYE</sequence>